<evidence type="ECO:0000256" key="1">
    <source>
        <dbReference type="ARBA" id="ARBA00022729"/>
    </source>
</evidence>
<keyword evidence="3" id="KW-0961">Cell wall biogenesis/degradation</keyword>
<name>A0A5J4L1G5_9ZZZZ</name>
<evidence type="ECO:0000256" key="3">
    <source>
        <dbReference type="ARBA" id="ARBA00023316"/>
    </source>
</evidence>
<comment type="caution">
    <text evidence="5">The sequence shown here is derived from an EMBL/GenBank/DDBJ whole genome shotgun (WGS) entry which is preliminary data.</text>
</comment>
<feature type="domain" description="SPOR" evidence="4">
    <location>
        <begin position="186"/>
        <end position="264"/>
    </location>
</feature>
<evidence type="ECO:0000256" key="2">
    <source>
        <dbReference type="ARBA" id="ARBA00023239"/>
    </source>
</evidence>
<sequence>MKTSVGIYFSGERQRAKGKGQKAKTLLLFTSCLLLLAFCLVSCSAARYETIPVTPSVTPSEKAQDRGQNSQEFEAFKGDKRKVVASWYGPDFHGRPTSSGELFNMYALTCAHKEYPFGTKLKVINPQNNKDVECIVNDRGPFIPGRDLDLSYAAAKKIDLIGPGTGTVVIEPVGRDLRYVKYVRYGAYSGTVTIQVGSFKDEDNAKRLKMALDLNHRNVYIMEANIGGVKYYRVRIGKFNNKADAQKIGNALANEGYNVLITKFEQQI</sequence>
<dbReference type="InterPro" id="IPR009009">
    <property type="entry name" value="RlpA-like_DPBB"/>
</dbReference>
<dbReference type="NCBIfam" id="TIGR00413">
    <property type="entry name" value="rlpA"/>
    <property type="match status" value="1"/>
</dbReference>
<evidence type="ECO:0000313" key="5">
    <source>
        <dbReference type="EMBL" id="GER92631.1"/>
    </source>
</evidence>
<proteinExistence type="inferred from homology"/>
<dbReference type="InterPro" id="IPR034718">
    <property type="entry name" value="RlpA"/>
</dbReference>
<dbReference type="EMBL" id="BLAB01000001">
    <property type="protein sequence ID" value="GER92631.1"/>
    <property type="molecule type" value="Genomic_DNA"/>
</dbReference>
<dbReference type="HAMAP" id="MF_02071">
    <property type="entry name" value="RlpA"/>
    <property type="match status" value="1"/>
</dbReference>
<dbReference type="InterPro" id="IPR012997">
    <property type="entry name" value="RplA"/>
</dbReference>
<protein>
    <submittedName>
        <fullName evidence="5">Septal ring lytic transglycosylase RlpA family lipoprotein</fullName>
    </submittedName>
</protein>
<keyword evidence="1" id="KW-0732">Signal</keyword>
<reference evidence="5" key="1">
    <citation type="submission" date="2019-10" db="EMBL/GenBank/DDBJ databases">
        <title>Metagenomic sequencing of thiosulfate-disproportionating enrichment culture.</title>
        <authorList>
            <person name="Umezawa K."/>
            <person name="Kojima H."/>
            <person name="Fukui M."/>
        </authorList>
    </citation>
    <scope>NUCLEOTIDE SEQUENCE</scope>
    <source>
        <strain evidence="5">45J</strain>
    </source>
</reference>
<dbReference type="InterPro" id="IPR036680">
    <property type="entry name" value="SPOR-like_sf"/>
</dbReference>
<keyword evidence="2" id="KW-0456">Lyase</keyword>
<dbReference type="AlphaFoldDB" id="A0A5J4L1G5"/>
<dbReference type="InterPro" id="IPR007730">
    <property type="entry name" value="SPOR-like_dom"/>
</dbReference>
<dbReference type="Gene3D" id="2.40.40.10">
    <property type="entry name" value="RlpA-like domain"/>
    <property type="match status" value="1"/>
</dbReference>
<evidence type="ECO:0000259" key="4">
    <source>
        <dbReference type="PROSITE" id="PS51724"/>
    </source>
</evidence>
<dbReference type="SUPFAM" id="SSF50685">
    <property type="entry name" value="Barwin-like endoglucanases"/>
    <property type="match status" value="1"/>
</dbReference>
<accession>A0A5J4L1G5</accession>
<dbReference type="PANTHER" id="PTHR34183:SF1">
    <property type="entry name" value="ENDOLYTIC PEPTIDOGLYCAN TRANSGLYCOSYLASE RLPA"/>
    <property type="match status" value="1"/>
</dbReference>
<dbReference type="Pfam" id="PF03330">
    <property type="entry name" value="DPBB_1"/>
    <property type="match status" value="1"/>
</dbReference>
<dbReference type="GO" id="GO:0071555">
    <property type="term" value="P:cell wall organization"/>
    <property type="evidence" value="ECO:0007669"/>
    <property type="project" value="UniProtKB-KW"/>
</dbReference>
<keyword evidence="5" id="KW-0449">Lipoprotein</keyword>
<gene>
    <name evidence="5" type="ORF">A45J_0349</name>
</gene>
<dbReference type="GO" id="GO:0016829">
    <property type="term" value="F:lyase activity"/>
    <property type="evidence" value="ECO:0007669"/>
    <property type="project" value="UniProtKB-KW"/>
</dbReference>
<organism evidence="5">
    <name type="scientific">hot springs metagenome</name>
    <dbReference type="NCBI Taxonomy" id="433727"/>
    <lineage>
        <taxon>unclassified sequences</taxon>
        <taxon>metagenomes</taxon>
        <taxon>ecological metagenomes</taxon>
    </lineage>
</organism>
<dbReference type="Pfam" id="PF05036">
    <property type="entry name" value="SPOR"/>
    <property type="match status" value="1"/>
</dbReference>
<dbReference type="CDD" id="cd22268">
    <property type="entry name" value="DPBB_RlpA-like"/>
    <property type="match status" value="1"/>
</dbReference>
<dbReference type="PANTHER" id="PTHR34183">
    <property type="entry name" value="ENDOLYTIC PEPTIDOGLYCAN TRANSGLYCOSYLASE RLPA"/>
    <property type="match status" value="1"/>
</dbReference>
<dbReference type="GO" id="GO:0042834">
    <property type="term" value="F:peptidoglycan binding"/>
    <property type="evidence" value="ECO:0007669"/>
    <property type="project" value="InterPro"/>
</dbReference>
<dbReference type="InterPro" id="IPR036908">
    <property type="entry name" value="RlpA-like_sf"/>
</dbReference>
<dbReference type="Gene3D" id="3.30.70.1070">
    <property type="entry name" value="Sporulation related repeat"/>
    <property type="match status" value="1"/>
</dbReference>
<dbReference type="PROSITE" id="PS51724">
    <property type="entry name" value="SPOR"/>
    <property type="match status" value="1"/>
</dbReference>
<dbReference type="SUPFAM" id="SSF110997">
    <property type="entry name" value="Sporulation related repeat"/>
    <property type="match status" value="1"/>
</dbReference>